<dbReference type="Proteomes" id="UP000515237">
    <property type="component" value="Chromosome"/>
</dbReference>
<dbReference type="InterPro" id="IPR013216">
    <property type="entry name" value="Methyltransf_11"/>
</dbReference>
<sequence>MLHLINKITPAGLKKRVNVFLHQGDKYFCPFCHYSSKNLAPIGLDIPVNREKQIIGGGRRLGGCYQCGSTDRERLIYAYLKEKLLLFDADKNKSILHIAPEKQLSRVLLNFNFRQYICGDLFTPGYSYPPHVQNMNVLDIPYPDDTFDLVLCNHVLEHVPPDLEAMQELRRVLKKEGQAILQVPISKNTAKTFEDFSISDPQQREIIFGQKDHIRIYGQDYPQRLEQAGFKVARLNLFNEFSRYGINPDEDLFIGTK</sequence>
<dbReference type="RefSeq" id="WP_185272124.1">
    <property type="nucleotide sequence ID" value="NZ_CP055156.1"/>
</dbReference>
<keyword evidence="3" id="KW-1185">Reference proteome</keyword>
<dbReference type="EMBL" id="CP055156">
    <property type="protein sequence ID" value="QNF35635.1"/>
    <property type="molecule type" value="Genomic_DNA"/>
</dbReference>
<dbReference type="GO" id="GO:0008757">
    <property type="term" value="F:S-adenosylmethionine-dependent methyltransferase activity"/>
    <property type="evidence" value="ECO:0007669"/>
    <property type="project" value="InterPro"/>
</dbReference>
<accession>A0A7G7GEQ1</accession>
<dbReference type="AlphaFoldDB" id="A0A7G7GEQ1"/>
<dbReference type="InterPro" id="IPR029063">
    <property type="entry name" value="SAM-dependent_MTases_sf"/>
</dbReference>
<organism evidence="2 3">
    <name type="scientific">Adhaeribacter swui</name>
    <dbReference type="NCBI Taxonomy" id="2086471"/>
    <lineage>
        <taxon>Bacteria</taxon>
        <taxon>Pseudomonadati</taxon>
        <taxon>Bacteroidota</taxon>
        <taxon>Cytophagia</taxon>
        <taxon>Cytophagales</taxon>
        <taxon>Hymenobacteraceae</taxon>
        <taxon>Adhaeribacter</taxon>
    </lineage>
</organism>
<name>A0A7G7GEQ1_9BACT</name>
<protein>
    <submittedName>
        <fullName evidence="2">Class I SAM-dependent methyltransferase</fullName>
    </submittedName>
</protein>
<evidence type="ECO:0000313" key="3">
    <source>
        <dbReference type="Proteomes" id="UP000515237"/>
    </source>
</evidence>
<dbReference type="Gene3D" id="3.40.50.150">
    <property type="entry name" value="Vaccinia Virus protein VP39"/>
    <property type="match status" value="1"/>
</dbReference>
<dbReference type="CDD" id="cd02440">
    <property type="entry name" value="AdoMet_MTases"/>
    <property type="match status" value="1"/>
</dbReference>
<dbReference type="GO" id="GO:0032259">
    <property type="term" value="P:methylation"/>
    <property type="evidence" value="ECO:0007669"/>
    <property type="project" value="UniProtKB-KW"/>
</dbReference>
<feature type="domain" description="Methyltransferase type 11" evidence="1">
    <location>
        <begin position="131"/>
        <end position="180"/>
    </location>
</feature>
<reference evidence="2 3" key="1">
    <citation type="journal article" date="2018" name="Int. J. Syst. Evol. Microbiol.">
        <title>Adhaeribacter swui sp. nov., isolated from wet mud.</title>
        <authorList>
            <person name="Kim D.U."/>
            <person name="Kim K.W."/>
            <person name="Kang M.S."/>
            <person name="Kim J.Y."/>
            <person name="Jang J.H."/>
            <person name="Kim M.K."/>
        </authorList>
    </citation>
    <scope>NUCLEOTIDE SEQUENCE [LARGE SCALE GENOMIC DNA]</scope>
    <source>
        <strain evidence="2 3">KCTC 52873</strain>
    </source>
</reference>
<proteinExistence type="predicted"/>
<dbReference type="SUPFAM" id="SSF53335">
    <property type="entry name" value="S-adenosyl-L-methionine-dependent methyltransferases"/>
    <property type="match status" value="1"/>
</dbReference>
<dbReference type="KEGG" id="aswu:HUW51_24080"/>
<dbReference type="Pfam" id="PF08241">
    <property type="entry name" value="Methyltransf_11"/>
    <property type="match status" value="1"/>
</dbReference>
<evidence type="ECO:0000259" key="1">
    <source>
        <dbReference type="Pfam" id="PF08241"/>
    </source>
</evidence>
<keyword evidence="2" id="KW-0808">Transferase</keyword>
<gene>
    <name evidence="2" type="ORF">HUW51_24080</name>
</gene>
<evidence type="ECO:0000313" key="2">
    <source>
        <dbReference type="EMBL" id="QNF35635.1"/>
    </source>
</evidence>
<keyword evidence="2" id="KW-0489">Methyltransferase</keyword>